<proteinExistence type="predicted"/>
<dbReference type="EMBL" id="JBHUOX010000002">
    <property type="protein sequence ID" value="MFD2999598.1"/>
    <property type="molecule type" value="Genomic_DNA"/>
</dbReference>
<sequence>MKKFYLFLVAVMGMAVAAEAQSVSFGPRIGVNFATVRAVEGDDDFREEFNDEMEFSTGAQFGAVVNFGISDVFSIQPEVLYSQRGFEANTSLLEDDPMGDISVKFKMNYLEVPVLAKISFGGDKVQGFVTAGPTVSYWMNGKLKTSFAGEKEEEDIEFQDDYEDGAKQNRLDFGASVGVGMAYRLGAGALNLDVRYGHGLSDMTKYEEDRPSEEPKNAHRTIGVSLAYLFGGK</sequence>
<evidence type="ECO:0000256" key="1">
    <source>
        <dbReference type="SAM" id="SignalP"/>
    </source>
</evidence>
<dbReference type="InterPro" id="IPR025665">
    <property type="entry name" value="Beta-barrel_OMP_2"/>
</dbReference>
<reference evidence="4" key="1">
    <citation type="journal article" date="2019" name="Int. J. Syst. Evol. Microbiol.">
        <title>The Global Catalogue of Microorganisms (GCM) 10K type strain sequencing project: providing services to taxonomists for standard genome sequencing and annotation.</title>
        <authorList>
            <consortium name="The Broad Institute Genomics Platform"/>
            <consortium name="The Broad Institute Genome Sequencing Center for Infectious Disease"/>
            <person name="Wu L."/>
            <person name="Ma J."/>
        </authorList>
    </citation>
    <scope>NUCLEOTIDE SEQUENCE [LARGE SCALE GENOMIC DNA]</scope>
    <source>
        <strain evidence="4">KCTC 23984</strain>
    </source>
</reference>
<feature type="chain" id="PRO_5046952442" evidence="1">
    <location>
        <begin position="21"/>
        <end position="233"/>
    </location>
</feature>
<dbReference type="Pfam" id="PF13568">
    <property type="entry name" value="OMP_b-brl_2"/>
    <property type="match status" value="1"/>
</dbReference>
<protein>
    <submittedName>
        <fullName evidence="3">Porin family protein</fullName>
    </submittedName>
</protein>
<keyword evidence="4" id="KW-1185">Reference proteome</keyword>
<accession>A0ABW6BU47</accession>
<gene>
    <name evidence="3" type="ORF">ACFS7Z_04435</name>
</gene>
<comment type="caution">
    <text evidence="3">The sequence shown here is derived from an EMBL/GenBank/DDBJ whole genome shotgun (WGS) entry which is preliminary data.</text>
</comment>
<feature type="signal peptide" evidence="1">
    <location>
        <begin position="1"/>
        <end position="20"/>
    </location>
</feature>
<name>A0ABW6BU47_9BACT</name>
<dbReference type="Gene3D" id="2.40.160.20">
    <property type="match status" value="1"/>
</dbReference>
<keyword evidence="1" id="KW-0732">Signal</keyword>
<feature type="domain" description="Outer membrane protein beta-barrel" evidence="2">
    <location>
        <begin position="20"/>
        <end position="204"/>
    </location>
</feature>
<evidence type="ECO:0000313" key="3">
    <source>
        <dbReference type="EMBL" id="MFD2999598.1"/>
    </source>
</evidence>
<dbReference type="InterPro" id="IPR011250">
    <property type="entry name" value="OMP/PagP_B-barrel"/>
</dbReference>
<dbReference type="SUPFAM" id="SSF56925">
    <property type="entry name" value="OMPA-like"/>
    <property type="match status" value="1"/>
</dbReference>
<dbReference type="RefSeq" id="WP_377481535.1">
    <property type="nucleotide sequence ID" value="NZ_JBHUOX010000002.1"/>
</dbReference>
<evidence type="ECO:0000259" key="2">
    <source>
        <dbReference type="Pfam" id="PF13568"/>
    </source>
</evidence>
<organism evidence="3 4">
    <name type="scientific">Pontibacter toksunensis</name>
    <dbReference type="NCBI Taxonomy" id="1332631"/>
    <lineage>
        <taxon>Bacteria</taxon>
        <taxon>Pseudomonadati</taxon>
        <taxon>Bacteroidota</taxon>
        <taxon>Cytophagia</taxon>
        <taxon>Cytophagales</taxon>
        <taxon>Hymenobacteraceae</taxon>
        <taxon>Pontibacter</taxon>
    </lineage>
</organism>
<evidence type="ECO:0000313" key="4">
    <source>
        <dbReference type="Proteomes" id="UP001597641"/>
    </source>
</evidence>
<dbReference type="Proteomes" id="UP001597641">
    <property type="component" value="Unassembled WGS sequence"/>
</dbReference>